<keyword evidence="11 12" id="KW-0804">Transcription</keyword>
<dbReference type="CDD" id="cd03364">
    <property type="entry name" value="TOPRIM_DnaG_primases"/>
    <property type="match status" value="1"/>
</dbReference>
<dbReference type="Gene3D" id="3.40.1360.10">
    <property type="match status" value="1"/>
</dbReference>
<accession>A0A9D2ZUS6</accession>
<evidence type="ECO:0000259" key="14">
    <source>
        <dbReference type="PROSITE" id="PS50880"/>
    </source>
</evidence>
<keyword evidence="9" id="KW-0460">Magnesium</keyword>
<proteinExistence type="inferred from homology"/>
<dbReference type="InterPro" id="IPR006171">
    <property type="entry name" value="TOPRIM_dom"/>
</dbReference>
<dbReference type="PROSITE" id="PS50880">
    <property type="entry name" value="TOPRIM"/>
    <property type="match status" value="1"/>
</dbReference>
<dbReference type="HAMAP" id="MF_00974">
    <property type="entry name" value="DNA_primase_DnaG"/>
    <property type="match status" value="1"/>
</dbReference>
<dbReference type="InterPro" id="IPR030846">
    <property type="entry name" value="DnaG_bac"/>
</dbReference>
<dbReference type="GO" id="GO:0006269">
    <property type="term" value="P:DNA replication, synthesis of primer"/>
    <property type="evidence" value="ECO:0007669"/>
    <property type="project" value="UniProtKB-UniRule"/>
</dbReference>
<dbReference type="NCBIfam" id="TIGR01391">
    <property type="entry name" value="dnaG"/>
    <property type="match status" value="1"/>
</dbReference>
<dbReference type="Pfam" id="PF01807">
    <property type="entry name" value="Zn_ribbon_DnaG"/>
    <property type="match status" value="1"/>
</dbReference>
<evidence type="ECO:0000256" key="9">
    <source>
        <dbReference type="ARBA" id="ARBA00022842"/>
    </source>
</evidence>
<dbReference type="Proteomes" id="UP000787625">
    <property type="component" value="Unassembled WGS sequence"/>
</dbReference>
<evidence type="ECO:0000313" key="16">
    <source>
        <dbReference type="Proteomes" id="UP000787625"/>
    </source>
</evidence>
<dbReference type="Gene3D" id="3.90.580.10">
    <property type="entry name" value="Zinc finger, CHC2-type domain"/>
    <property type="match status" value="1"/>
</dbReference>
<evidence type="ECO:0000256" key="6">
    <source>
        <dbReference type="ARBA" id="ARBA00022723"/>
    </source>
</evidence>
<evidence type="ECO:0000256" key="3">
    <source>
        <dbReference type="ARBA" id="ARBA00022679"/>
    </source>
</evidence>
<dbReference type="Pfam" id="PF13155">
    <property type="entry name" value="Toprim_2"/>
    <property type="match status" value="1"/>
</dbReference>
<dbReference type="InterPro" id="IPR037068">
    <property type="entry name" value="DNA_primase_core_N_sf"/>
</dbReference>
<dbReference type="FunFam" id="3.90.580.10:FF:000001">
    <property type="entry name" value="DNA primase"/>
    <property type="match status" value="1"/>
</dbReference>
<dbReference type="EMBL" id="DWUP01000153">
    <property type="protein sequence ID" value="HJD53377.1"/>
    <property type="molecule type" value="Genomic_DNA"/>
</dbReference>
<keyword evidence="2 12" id="KW-0639">Primosome</keyword>
<evidence type="ECO:0000313" key="15">
    <source>
        <dbReference type="EMBL" id="HJD53377.1"/>
    </source>
</evidence>
<dbReference type="Pfam" id="PF08275">
    <property type="entry name" value="DNAG_N"/>
    <property type="match status" value="1"/>
</dbReference>
<evidence type="ECO:0000256" key="12">
    <source>
        <dbReference type="HAMAP-Rule" id="MF_00974"/>
    </source>
</evidence>
<evidence type="ECO:0000256" key="13">
    <source>
        <dbReference type="SAM" id="MobiDB-lite"/>
    </source>
</evidence>
<dbReference type="GO" id="GO:1990077">
    <property type="term" value="C:primosome complex"/>
    <property type="evidence" value="ECO:0007669"/>
    <property type="project" value="UniProtKB-KW"/>
</dbReference>
<dbReference type="SMART" id="SM00400">
    <property type="entry name" value="ZnF_CHCC"/>
    <property type="match status" value="1"/>
</dbReference>
<comment type="caution">
    <text evidence="15">The sequence shown here is derived from an EMBL/GenBank/DDBJ whole genome shotgun (WGS) entry which is preliminary data.</text>
</comment>
<reference evidence="15" key="2">
    <citation type="submission" date="2021-04" db="EMBL/GenBank/DDBJ databases">
        <authorList>
            <person name="Gilroy R."/>
        </authorList>
    </citation>
    <scope>NUCLEOTIDE SEQUENCE</scope>
    <source>
        <strain evidence="15">MalCec1-1739</strain>
    </source>
</reference>
<dbReference type="InterPro" id="IPR050219">
    <property type="entry name" value="DnaG_primase"/>
</dbReference>
<gene>
    <name evidence="12 15" type="primary">dnaG</name>
    <name evidence="15" type="ORF">IAA93_06610</name>
</gene>
<dbReference type="InterPro" id="IPR013264">
    <property type="entry name" value="DNAG_N"/>
</dbReference>
<feature type="region of interest" description="Disordered" evidence="13">
    <location>
        <begin position="447"/>
        <end position="474"/>
    </location>
</feature>
<organism evidence="15 16">
    <name type="scientific">Candidatus Avibacteroides avistercoris</name>
    <dbReference type="NCBI Taxonomy" id="2840690"/>
    <lineage>
        <taxon>Bacteria</taxon>
        <taxon>Pseudomonadati</taxon>
        <taxon>Bacteroidota</taxon>
        <taxon>Bacteroidia</taxon>
        <taxon>Bacteroidales</taxon>
        <taxon>Bacteroidaceae</taxon>
        <taxon>Bacteroidaceae incertae sedis</taxon>
        <taxon>Candidatus Avibacteroides</taxon>
    </lineage>
</organism>
<evidence type="ECO:0000256" key="5">
    <source>
        <dbReference type="ARBA" id="ARBA00022705"/>
    </source>
</evidence>
<dbReference type="PANTHER" id="PTHR30313">
    <property type="entry name" value="DNA PRIMASE"/>
    <property type="match status" value="1"/>
</dbReference>
<keyword evidence="3 12" id="KW-0808">Transferase</keyword>
<dbReference type="InterPro" id="IPR002694">
    <property type="entry name" value="Znf_CHC2"/>
</dbReference>
<dbReference type="InterPro" id="IPR019475">
    <property type="entry name" value="DNA_primase_DnaB-bd"/>
</dbReference>
<dbReference type="EC" id="2.7.7.101" evidence="12"/>
<dbReference type="InterPro" id="IPR006295">
    <property type="entry name" value="DNA_primase_DnaG"/>
</dbReference>
<dbReference type="InterPro" id="IPR034151">
    <property type="entry name" value="TOPRIM_DnaG_bac"/>
</dbReference>
<reference evidence="15" key="1">
    <citation type="journal article" date="2021" name="PeerJ">
        <title>Extensive microbial diversity within the chicken gut microbiome revealed by metagenomics and culture.</title>
        <authorList>
            <person name="Gilroy R."/>
            <person name="Ravi A."/>
            <person name="Getino M."/>
            <person name="Pursley I."/>
            <person name="Horton D.L."/>
            <person name="Alikhan N.F."/>
            <person name="Baker D."/>
            <person name="Gharbi K."/>
            <person name="Hall N."/>
            <person name="Watson M."/>
            <person name="Adriaenssens E.M."/>
            <person name="Foster-Nyarko E."/>
            <person name="Jarju S."/>
            <person name="Secka A."/>
            <person name="Antonio M."/>
            <person name="Oren A."/>
            <person name="Chaudhuri R.R."/>
            <person name="La Ragione R."/>
            <person name="Hildebrand F."/>
            <person name="Pallen M.J."/>
        </authorList>
    </citation>
    <scope>NUCLEOTIDE SEQUENCE</scope>
    <source>
        <strain evidence="15">MalCec1-1739</strain>
    </source>
</reference>
<comment type="subunit">
    <text evidence="12">Monomer. Interacts with DnaB.</text>
</comment>
<evidence type="ECO:0000256" key="1">
    <source>
        <dbReference type="ARBA" id="ARBA00022478"/>
    </source>
</evidence>
<keyword evidence="6 12" id="KW-0479">Metal-binding</keyword>
<dbReference type="GO" id="GO:0003677">
    <property type="term" value="F:DNA binding"/>
    <property type="evidence" value="ECO:0007669"/>
    <property type="project" value="UniProtKB-KW"/>
</dbReference>
<comment type="similarity">
    <text evidence="12">Belongs to the DnaG primase family.</text>
</comment>
<evidence type="ECO:0000256" key="8">
    <source>
        <dbReference type="ARBA" id="ARBA00022833"/>
    </source>
</evidence>
<keyword evidence="4 12" id="KW-0548">Nucleotidyltransferase</keyword>
<evidence type="ECO:0000256" key="10">
    <source>
        <dbReference type="ARBA" id="ARBA00023125"/>
    </source>
</evidence>
<feature type="zinc finger region" description="CHC2-type" evidence="12">
    <location>
        <begin position="38"/>
        <end position="62"/>
    </location>
</feature>
<dbReference type="GO" id="GO:0008270">
    <property type="term" value="F:zinc ion binding"/>
    <property type="evidence" value="ECO:0007669"/>
    <property type="project" value="UniProtKB-UniRule"/>
</dbReference>
<feature type="domain" description="Toprim" evidence="14">
    <location>
        <begin position="261"/>
        <end position="342"/>
    </location>
</feature>
<dbReference type="SUPFAM" id="SSF57783">
    <property type="entry name" value="Zinc beta-ribbon"/>
    <property type="match status" value="1"/>
</dbReference>
<dbReference type="PANTHER" id="PTHR30313:SF2">
    <property type="entry name" value="DNA PRIMASE"/>
    <property type="match status" value="1"/>
</dbReference>
<name>A0A9D2ZUS6_9BACT</name>
<dbReference type="Pfam" id="PF10410">
    <property type="entry name" value="DnaB_bind"/>
    <property type="match status" value="1"/>
</dbReference>
<keyword evidence="5 12" id="KW-0235">DNA replication</keyword>
<dbReference type="Gene3D" id="3.90.980.10">
    <property type="entry name" value="DNA primase, catalytic core, N-terminal domain"/>
    <property type="match status" value="1"/>
</dbReference>
<dbReference type="GO" id="GO:0003899">
    <property type="term" value="F:DNA-directed RNA polymerase activity"/>
    <property type="evidence" value="ECO:0007669"/>
    <property type="project" value="UniProtKB-UniRule"/>
</dbReference>
<comment type="cofactor">
    <cofactor evidence="12">
        <name>Zn(2+)</name>
        <dbReference type="ChEBI" id="CHEBI:29105"/>
    </cofactor>
    <text evidence="12">Binds 1 zinc ion per monomer.</text>
</comment>
<keyword evidence="7 12" id="KW-0863">Zinc-finger</keyword>
<keyword evidence="1 12" id="KW-0240">DNA-directed RNA polymerase</keyword>
<evidence type="ECO:0000256" key="2">
    <source>
        <dbReference type="ARBA" id="ARBA00022515"/>
    </source>
</evidence>
<evidence type="ECO:0000256" key="7">
    <source>
        <dbReference type="ARBA" id="ARBA00022771"/>
    </source>
</evidence>
<sequence length="659" mass="74722">MIDRATIDRIMDAADIVQVITDYGVTLRKRGVNYVGLCPFHNERTPSFSVSPAKALCKCFSCGKGGNVVHFVMEYENISYPEALRVLARKYGIEIDEREQTDEERQAENEREAMFVANTYARDYFVKTLHDTSEGIALGMAYFRQRGFRDDTIRKFQLGYCTESHDDFARTATAKGYSRDVLVKTGLCIAHDDGRLTDRFRGRVMFPVHTMSGKVVAFGGRVLKTDAKTAKYQNSPESDIYHKSRELYGLYFAKRAIQAADRCYLVEGYTDVIQMHQSGIENVVASSGTSLTLGQIALVRRLTYNITVLYDGDSAGIKASLRGIDLLLEEGMNVKVVLLPDGEDPDSFARTHTTAQLRDYITAHEADFIRFKADILLRGTDDDPAKKATAIDSIVASIALIREPIKRSIYIKETAGRMAMSEELLNDAVNKKIRITAETIRKQKAYAEAGADGDNTRATPHEDTHQTPADSRDTLQEIERLITQMVVRYAAQTVTTLHDDEDGTDTTVRTAEYVSWDLDNDDMHFASPLHRRILDEAMQHIDDEGFDSAHYFVTHPDADISQFASDALSERYRLSRYHTRFQTVPTDIERLGRIIPQLMMDYKNEIVRERMERLLKQLQDPAVMADTTRCNDIMQQYKQLKEVQKAIGKELGERIILPN</sequence>
<dbReference type="SUPFAM" id="SSF56731">
    <property type="entry name" value="DNA primase core"/>
    <property type="match status" value="1"/>
</dbReference>
<comment type="function">
    <text evidence="12">RNA polymerase that catalyzes the synthesis of short RNA molecules used as primers for DNA polymerase during DNA replication.</text>
</comment>
<dbReference type="GO" id="GO:0000428">
    <property type="term" value="C:DNA-directed RNA polymerase complex"/>
    <property type="evidence" value="ECO:0007669"/>
    <property type="project" value="UniProtKB-KW"/>
</dbReference>
<evidence type="ECO:0000256" key="11">
    <source>
        <dbReference type="ARBA" id="ARBA00023163"/>
    </source>
</evidence>
<keyword evidence="8 12" id="KW-0862">Zinc</keyword>
<feature type="compositionally biased region" description="Basic and acidic residues" evidence="13">
    <location>
        <begin position="459"/>
        <end position="474"/>
    </location>
</feature>
<dbReference type="AlphaFoldDB" id="A0A9D2ZUS6"/>
<evidence type="ECO:0000256" key="4">
    <source>
        <dbReference type="ARBA" id="ARBA00022695"/>
    </source>
</evidence>
<dbReference type="InterPro" id="IPR036977">
    <property type="entry name" value="DNA_primase_Znf_CHC2"/>
</dbReference>
<keyword evidence="10 12" id="KW-0238">DNA-binding</keyword>
<comment type="domain">
    <text evidence="12">Contains an N-terminal zinc-binding domain, a central core domain that contains the primase activity, and a C-terminal DnaB-binding domain.</text>
</comment>
<dbReference type="SMART" id="SM00493">
    <property type="entry name" value="TOPRIM"/>
    <property type="match status" value="1"/>
</dbReference>
<comment type="catalytic activity">
    <reaction evidence="12">
        <text>ssDNA + n NTP = ssDNA/pppN(pN)n-1 hybrid + (n-1) diphosphate.</text>
        <dbReference type="EC" id="2.7.7.101"/>
    </reaction>
</comment>
<dbReference type="GO" id="GO:0005737">
    <property type="term" value="C:cytoplasm"/>
    <property type="evidence" value="ECO:0007669"/>
    <property type="project" value="TreeGrafter"/>
</dbReference>
<protein>
    <recommendedName>
        <fullName evidence="12">DNA primase</fullName>
        <ecNumber evidence="12">2.7.7.101</ecNumber>
    </recommendedName>
</protein>